<gene>
    <name evidence="3" type="ORF">ABVK25_011863</name>
</gene>
<feature type="transmembrane region" description="Helical" evidence="2">
    <location>
        <begin position="119"/>
        <end position="141"/>
    </location>
</feature>
<feature type="compositionally biased region" description="Polar residues" evidence="1">
    <location>
        <begin position="13"/>
        <end position="23"/>
    </location>
</feature>
<feature type="transmembrane region" description="Helical" evidence="2">
    <location>
        <begin position="48"/>
        <end position="70"/>
    </location>
</feature>
<proteinExistence type="predicted"/>
<keyword evidence="2" id="KW-1133">Transmembrane helix</keyword>
<evidence type="ECO:0000256" key="1">
    <source>
        <dbReference type="SAM" id="MobiDB-lite"/>
    </source>
</evidence>
<protein>
    <submittedName>
        <fullName evidence="3">Uncharacterized protein</fullName>
    </submittedName>
</protein>
<feature type="transmembrane region" description="Helical" evidence="2">
    <location>
        <begin position="237"/>
        <end position="255"/>
    </location>
</feature>
<feature type="region of interest" description="Disordered" evidence="1">
    <location>
        <begin position="1"/>
        <end position="30"/>
    </location>
</feature>
<evidence type="ECO:0000256" key="2">
    <source>
        <dbReference type="SAM" id="Phobius"/>
    </source>
</evidence>
<accession>A0ABR4AJM6</accession>
<feature type="transmembrane region" description="Helical" evidence="2">
    <location>
        <begin position="147"/>
        <end position="172"/>
    </location>
</feature>
<feature type="compositionally biased region" description="Pro residues" evidence="1">
    <location>
        <begin position="1"/>
        <end position="11"/>
    </location>
</feature>
<name>A0ABR4AJM6_9LECA</name>
<feature type="transmembrane region" description="Helical" evidence="2">
    <location>
        <begin position="76"/>
        <end position="98"/>
    </location>
</feature>
<evidence type="ECO:0000313" key="4">
    <source>
        <dbReference type="Proteomes" id="UP001590951"/>
    </source>
</evidence>
<feature type="transmembrane region" description="Helical" evidence="2">
    <location>
        <begin position="267"/>
        <end position="287"/>
    </location>
</feature>
<dbReference type="EMBL" id="JBHFEH010000123">
    <property type="protein sequence ID" value="KAL2045974.1"/>
    <property type="molecule type" value="Genomic_DNA"/>
</dbReference>
<sequence length="304" mass="33614">MADTLNPPPPAHSLSSLNNASGTSSPPRLSPTLPELPYSLRDHKRSIALIWTLFALDAAIIPLALFYSLWYATSLAPAYIFAITTGMFGIISGIEWVIRSRQLWKKEDVRPFGGKRNGFDFFHISYSTGYAISLVELIVGAAPQDPFIRLCAMPAPSFILFFGGELLLFSIFSTLKIPNPFKISSQPKGALVRPGIYTVIEDVIAVGTGAGRAYRRAINDRYEASPMFRRMLWQLNMFWAVPALAVGAGVTAVVADDRVPQTVAYGIGWGVPPLWVGIWALITIQWVQISLRREKEAWSKEGRV</sequence>
<dbReference type="Proteomes" id="UP001590951">
    <property type="component" value="Unassembled WGS sequence"/>
</dbReference>
<keyword evidence="2" id="KW-0812">Transmembrane</keyword>
<comment type="caution">
    <text evidence="3">The sequence shown here is derived from an EMBL/GenBank/DDBJ whole genome shotgun (WGS) entry which is preliminary data.</text>
</comment>
<organism evidence="3 4">
    <name type="scientific">Lepraria finkii</name>
    <dbReference type="NCBI Taxonomy" id="1340010"/>
    <lineage>
        <taxon>Eukaryota</taxon>
        <taxon>Fungi</taxon>
        <taxon>Dikarya</taxon>
        <taxon>Ascomycota</taxon>
        <taxon>Pezizomycotina</taxon>
        <taxon>Lecanoromycetes</taxon>
        <taxon>OSLEUM clade</taxon>
        <taxon>Lecanoromycetidae</taxon>
        <taxon>Lecanorales</taxon>
        <taxon>Lecanorineae</taxon>
        <taxon>Stereocaulaceae</taxon>
        <taxon>Lepraria</taxon>
    </lineage>
</organism>
<dbReference type="PANTHER" id="PTHR42024:SF1">
    <property type="entry name" value="AMINO ACID PERMEASE_ SLC12A DOMAIN-CONTAINING PROTEIN"/>
    <property type="match status" value="1"/>
</dbReference>
<evidence type="ECO:0000313" key="3">
    <source>
        <dbReference type="EMBL" id="KAL2045974.1"/>
    </source>
</evidence>
<dbReference type="PANTHER" id="PTHR42024">
    <property type="entry name" value="AMINO ACID PERMEASE_ SLC12A DOMAIN-CONTAINING PROTEIN"/>
    <property type="match status" value="1"/>
</dbReference>
<reference evidence="3 4" key="1">
    <citation type="submission" date="2024-09" db="EMBL/GenBank/DDBJ databases">
        <title>Rethinking Asexuality: The Enigmatic Case of Functional Sexual Genes in Lepraria (Stereocaulaceae).</title>
        <authorList>
            <person name="Doellman M."/>
            <person name="Sun Y."/>
            <person name="Barcenas-Pena A."/>
            <person name="Lumbsch H.T."/>
            <person name="Grewe F."/>
        </authorList>
    </citation>
    <scope>NUCLEOTIDE SEQUENCE [LARGE SCALE GENOMIC DNA]</scope>
    <source>
        <strain evidence="3 4">Grewe 0041</strain>
    </source>
</reference>
<keyword evidence="2" id="KW-0472">Membrane</keyword>
<keyword evidence="4" id="KW-1185">Reference proteome</keyword>